<dbReference type="SUPFAM" id="SSF49299">
    <property type="entry name" value="PKD domain"/>
    <property type="match status" value="1"/>
</dbReference>
<evidence type="ECO:0000313" key="2">
    <source>
        <dbReference type="EMBL" id="MCX2744387.1"/>
    </source>
</evidence>
<proteinExistence type="predicted"/>
<sequence>MKRVLLLSFFSLLLTWKGFGQLQFETKIYLYSAYEPLKDPGAFFSDVLLSSSEGLNVAKDFHNYNSGPDYCFNCDYYSTTYTPETFPRFFFASGRQNTYLDPNMGPTPGPVSASCNLDNFYGYKYLGIDHCRMDNVVTDRDDMSISVLVKVLGDLPIPNLTEIECGKSINLNVDVAPENSKIHNLYESVDWYYEVLDANTNEILINKTQFKTTLGPTVDISYTELFSDNAGYEKNINFYAHFNFYDKTRIASGANYTFNYPNEYNDADIEIIQRVCQEDVAKINIAPKLFSAPMKISISKLSPAPEEGCGSTASELLPGYCVGFPRDVNFNSNEGLSIDLVESGLIEFTITHSSKESCGYKATADVNVPPSFNVTLNPLNEYTGDRQVSCPGASDGKIEVNAEIGNGYSHTYSVLQNGSEVKSITYDGSTATSDIISGISAGSYIVLATDRLGCQTTSEEVIISDAPAVINTTDELTNVKDLTCPENSDGQITVTGNVADNHTLTYSIDNGVTFIGDAVFSNLSKGTYTTLVKDENECLSNPVPITVKEPEFNFSVTETSTSCFGSPDGQLTAQLTPTANSASISSIKYSLTDGIFAEPNSNTFSGLSVGTGTVYVQYNSTCSAETTYTITEPAQMDFNVTTTQPSCYGSSDGVLNVVNVSNNQGAVVYSITEPGAGFQTSPSFTNLVANAYTVYVQDEQGCSRQKPVILNEPTRVNASFTETNAITCFGDSDGTLEVSPFGGIGTGYSITWTDNNSTSQTRNNLSAGIYSVNVTDGNGCINEVAYTLSEPDELNVTADIYDKNGFGVSCNGDTDGEVLLLTSGGTPGYTYSWNGEAKSDYESTLAAGNYTVVATDINGCQTQTSFELTQPDVLQLSATVTDETCFESDNGSINLQGQGGTGTYEFKWQGGAFNTIQNYTNLVAGSYLAEIRDSNGCLTGEQSLVVSQPDGLLVTIDEVVDATCAEPLGSIFITSTGGNGGNQFQWQKDGSNYSQTEDITDAQPGSYSITITDAKGCVAQNNAFISAADGPVVQTALIEEPTCSYTADGAAEIAITGGTGAYSVSWPTGTSTPREENLAVGQYTVEVEDEAGCRSFHTVDLTGPEPMTIMEQLQAPSCFDSSDGTITVTASGENNTGFTYQWVSGPANASYANLSEGTYQVNITDAQGCEASFDVFLDAPEELVVSLFDYIQTTCADGSDGSITLESTGGTGNKTYQWNNGQTTNPITNIQGGVSYAVTVTDENGCSKEDAFEMPATEPADLGLTDQEVCEGQELLLSPIITGSSYSWKDGSGNEVSTVSSYLVTVPGTYTLDMISAKGCNESATFTIVENNDLLQTEFLMSTEVNAMDTVLMIDLTTPEPDSIEWDLQGFGTLLHNGQYYAEAQYEQAGTYPVKLTAHYFECAGTRSKNITVLEVQNPEGGRVDNVDFISDFTVYPNPSDGELTVQFTSAEEVAPEIKIHDSQGQVLYEVTGSVGTEHSIDMNLFNLPAGMYYLRVYLGGESTARQLIIN</sequence>
<gene>
    <name evidence="2" type="ORF">OO013_10945</name>
</gene>
<dbReference type="EMBL" id="JAPFQN010000006">
    <property type="protein sequence ID" value="MCX2744387.1"/>
    <property type="molecule type" value="Genomic_DNA"/>
</dbReference>
<organism evidence="2 3">
    <name type="scientific">Mangrovivirga halotolerans</name>
    <dbReference type="NCBI Taxonomy" id="2993936"/>
    <lineage>
        <taxon>Bacteria</taxon>
        <taxon>Pseudomonadati</taxon>
        <taxon>Bacteroidota</taxon>
        <taxon>Cytophagia</taxon>
        <taxon>Cytophagales</taxon>
        <taxon>Mangrovivirgaceae</taxon>
        <taxon>Mangrovivirga</taxon>
    </lineage>
</organism>
<dbReference type="Gene3D" id="2.60.40.10">
    <property type="entry name" value="Immunoglobulins"/>
    <property type="match status" value="1"/>
</dbReference>
<accession>A0ABT3RS35</accession>
<dbReference type="InterPro" id="IPR013783">
    <property type="entry name" value="Ig-like_fold"/>
</dbReference>
<feature type="domain" description="Secretion system C-terminal sorting" evidence="1">
    <location>
        <begin position="1435"/>
        <end position="1510"/>
    </location>
</feature>
<dbReference type="Pfam" id="PF13573">
    <property type="entry name" value="SprB"/>
    <property type="match status" value="5"/>
</dbReference>
<name>A0ABT3RS35_9BACT</name>
<evidence type="ECO:0000313" key="3">
    <source>
        <dbReference type="Proteomes" id="UP001209885"/>
    </source>
</evidence>
<comment type="caution">
    <text evidence="2">The sequence shown here is derived from an EMBL/GenBank/DDBJ whole genome shotgun (WGS) entry which is preliminary data.</text>
</comment>
<dbReference type="Pfam" id="PF18962">
    <property type="entry name" value="Por_Secre_tail"/>
    <property type="match status" value="1"/>
</dbReference>
<protein>
    <submittedName>
        <fullName evidence="2">T9SS type A sorting domain-containing protein</fullName>
    </submittedName>
</protein>
<reference evidence="2 3" key="1">
    <citation type="submission" date="2022-11" db="EMBL/GenBank/DDBJ databases">
        <title>The characterization of three novel Bacteroidetes species and genomic analysis of their roles in tidal elemental geochemical cycles.</title>
        <authorList>
            <person name="Ma K."/>
        </authorList>
    </citation>
    <scope>NUCLEOTIDE SEQUENCE [LARGE SCALE GENOMIC DNA]</scope>
    <source>
        <strain evidence="2 3">M17</strain>
    </source>
</reference>
<dbReference type="Proteomes" id="UP001209885">
    <property type="component" value="Unassembled WGS sequence"/>
</dbReference>
<evidence type="ECO:0000259" key="1">
    <source>
        <dbReference type="Pfam" id="PF18962"/>
    </source>
</evidence>
<dbReference type="NCBIfam" id="TIGR04183">
    <property type="entry name" value="Por_Secre_tail"/>
    <property type="match status" value="1"/>
</dbReference>
<dbReference type="InterPro" id="IPR025667">
    <property type="entry name" value="SprB_repeat"/>
</dbReference>
<dbReference type="InterPro" id="IPR026444">
    <property type="entry name" value="Secre_tail"/>
</dbReference>
<dbReference type="RefSeq" id="WP_266056849.1">
    <property type="nucleotide sequence ID" value="NZ_JAPFQN010000006.1"/>
</dbReference>
<dbReference type="InterPro" id="IPR035986">
    <property type="entry name" value="PKD_dom_sf"/>
</dbReference>
<keyword evidence="3" id="KW-1185">Reference proteome</keyword>